<organism evidence="2 3">
    <name type="scientific">Pholiota conissans</name>
    <dbReference type="NCBI Taxonomy" id="109636"/>
    <lineage>
        <taxon>Eukaryota</taxon>
        <taxon>Fungi</taxon>
        <taxon>Dikarya</taxon>
        <taxon>Basidiomycota</taxon>
        <taxon>Agaricomycotina</taxon>
        <taxon>Agaricomycetes</taxon>
        <taxon>Agaricomycetidae</taxon>
        <taxon>Agaricales</taxon>
        <taxon>Agaricineae</taxon>
        <taxon>Strophariaceae</taxon>
        <taxon>Pholiota</taxon>
    </lineage>
</organism>
<reference evidence="2" key="1">
    <citation type="submission" date="2020-11" db="EMBL/GenBank/DDBJ databases">
        <authorList>
            <consortium name="DOE Joint Genome Institute"/>
            <person name="Ahrendt S."/>
            <person name="Riley R."/>
            <person name="Andreopoulos W."/>
            <person name="Labutti K."/>
            <person name="Pangilinan J."/>
            <person name="Ruiz-Duenas F.J."/>
            <person name="Barrasa J.M."/>
            <person name="Sanchez-Garcia M."/>
            <person name="Camarero S."/>
            <person name="Miyauchi S."/>
            <person name="Serrano A."/>
            <person name="Linde D."/>
            <person name="Babiker R."/>
            <person name="Drula E."/>
            <person name="Ayuso-Fernandez I."/>
            <person name="Pacheco R."/>
            <person name="Padilla G."/>
            <person name="Ferreira P."/>
            <person name="Barriuso J."/>
            <person name="Kellner H."/>
            <person name="Castanera R."/>
            <person name="Alfaro M."/>
            <person name="Ramirez L."/>
            <person name="Pisabarro A.G."/>
            <person name="Kuo A."/>
            <person name="Tritt A."/>
            <person name="Lipzen A."/>
            <person name="He G."/>
            <person name="Yan M."/>
            <person name="Ng V."/>
            <person name="Cullen D."/>
            <person name="Martin F."/>
            <person name="Rosso M.-N."/>
            <person name="Henrissat B."/>
            <person name="Hibbett D."/>
            <person name="Martinez A.T."/>
            <person name="Grigoriev I.V."/>
        </authorList>
    </citation>
    <scope>NUCLEOTIDE SEQUENCE</scope>
    <source>
        <strain evidence="2">CIRM-BRFM 674</strain>
    </source>
</reference>
<name>A0A9P6CVN5_9AGAR</name>
<evidence type="ECO:0000313" key="2">
    <source>
        <dbReference type="EMBL" id="KAF9481956.1"/>
    </source>
</evidence>
<dbReference type="OrthoDB" id="201656at2759"/>
<dbReference type="InterPro" id="IPR036291">
    <property type="entry name" value="NAD(P)-bd_dom_sf"/>
</dbReference>
<dbReference type="InterPro" id="IPR050700">
    <property type="entry name" value="YIM1/Zinc_Alcohol_DH_Fams"/>
</dbReference>
<evidence type="ECO:0000313" key="3">
    <source>
        <dbReference type="Proteomes" id="UP000807469"/>
    </source>
</evidence>
<accession>A0A9P6CVN5</accession>
<proteinExistence type="predicted"/>
<comment type="caution">
    <text evidence="2">The sequence shown here is derived from an EMBL/GenBank/DDBJ whole genome shotgun (WGS) entry which is preliminary data.</text>
</comment>
<evidence type="ECO:0000256" key="1">
    <source>
        <dbReference type="SAM" id="MobiDB-lite"/>
    </source>
</evidence>
<dbReference type="GO" id="GO:0005739">
    <property type="term" value="C:mitochondrion"/>
    <property type="evidence" value="ECO:0007669"/>
    <property type="project" value="TreeGrafter"/>
</dbReference>
<dbReference type="SUPFAM" id="SSF51735">
    <property type="entry name" value="NAD(P)-binding Rossmann-fold domains"/>
    <property type="match status" value="1"/>
</dbReference>
<dbReference type="Proteomes" id="UP000807469">
    <property type="component" value="Unassembled WGS sequence"/>
</dbReference>
<dbReference type="AlphaFoldDB" id="A0A9P6CVN5"/>
<dbReference type="PANTHER" id="PTHR11695">
    <property type="entry name" value="ALCOHOL DEHYDROGENASE RELATED"/>
    <property type="match status" value="1"/>
</dbReference>
<protein>
    <submittedName>
        <fullName evidence="2">Uncharacterized protein</fullName>
    </submittedName>
</protein>
<sequence length="337" mass="36113">MSSLTLDELALLPLCGLLAYRAVRTFIFAFSSSHDGRPPPEAANYSAPANTGTNHSRPLLEHEKGYKRRALVLRGHDGIGAMAVQMLVQRGWRVSVHVPFSSVPAHTPQEVSERFMHVVEQRAREWGADEVIFDDGEEGGMDEGRGAAVRVLESLREDGDVFDAVLDTVGGKIVWAAAERLLKFQGSSTTDDTKPSIRRRGVGQFTTLVGHTPERVIPTARDNFRAGLRALRMGSANGNASAGAVDGGAGSDTKGHGKVGYAWVSVAQDVDWEGDDVSETLGSVLRLALDKGVRPLTDSLGVDGMRKTRIVPFEQAPYLFVDNGPLTDGGAVVVAVA</sequence>
<dbReference type="EMBL" id="MU155171">
    <property type="protein sequence ID" value="KAF9481956.1"/>
    <property type="molecule type" value="Genomic_DNA"/>
</dbReference>
<feature type="region of interest" description="Disordered" evidence="1">
    <location>
        <begin position="35"/>
        <end position="60"/>
    </location>
</feature>
<dbReference type="Gene3D" id="3.40.50.720">
    <property type="entry name" value="NAD(P)-binding Rossmann-like Domain"/>
    <property type="match status" value="1"/>
</dbReference>
<dbReference type="PANTHER" id="PTHR11695:SF294">
    <property type="entry name" value="RETICULON-4-INTERACTING PROTEIN 1, MITOCHONDRIAL"/>
    <property type="match status" value="1"/>
</dbReference>
<feature type="compositionally biased region" description="Polar residues" evidence="1">
    <location>
        <begin position="47"/>
        <end position="56"/>
    </location>
</feature>
<keyword evidence="3" id="KW-1185">Reference proteome</keyword>
<gene>
    <name evidence="2" type="ORF">BDN70DRAFT_904942</name>
</gene>